<name>A0ABS1I4S3_9PROT</name>
<keyword evidence="3" id="KW-1185">Reference proteome</keyword>
<protein>
    <submittedName>
        <fullName evidence="2">Uncharacterized protein</fullName>
    </submittedName>
</protein>
<dbReference type="EMBL" id="JAEPIV010000020">
    <property type="protein sequence ID" value="MBK4722064.1"/>
    <property type="molecule type" value="Genomic_DNA"/>
</dbReference>
<evidence type="ECO:0000313" key="3">
    <source>
        <dbReference type="Proteomes" id="UP000654452"/>
    </source>
</evidence>
<gene>
    <name evidence="2" type="ORF">JJL56_24730</name>
</gene>
<dbReference type="RefSeq" id="WP_200486693.1">
    <property type="nucleotide sequence ID" value="NZ_JAEPIV010000020.1"/>
</dbReference>
<proteinExistence type="predicted"/>
<reference evidence="2 3" key="1">
    <citation type="submission" date="2021-01" db="EMBL/GenBank/DDBJ databases">
        <title>Azospirillum sp. YIM DDC1 draft genome.</title>
        <authorList>
            <person name="Wang Y.-X."/>
        </authorList>
    </citation>
    <scope>NUCLEOTIDE SEQUENCE [LARGE SCALE GENOMIC DNA]</scope>
    <source>
        <strain evidence="2 3">YIM DDC1</strain>
    </source>
</reference>
<accession>A0ABS1I4S3</accession>
<organism evidence="2 3">
    <name type="scientific">Azospirillum aestuarii</name>
    <dbReference type="NCBI Taxonomy" id="2802052"/>
    <lineage>
        <taxon>Bacteria</taxon>
        <taxon>Pseudomonadati</taxon>
        <taxon>Pseudomonadota</taxon>
        <taxon>Alphaproteobacteria</taxon>
        <taxon>Rhodospirillales</taxon>
        <taxon>Azospirillaceae</taxon>
        <taxon>Azospirillum</taxon>
    </lineage>
</organism>
<sequence>MPRLLPHPDDDALPPRRAWDDDDAAEDVDWRPRVDEEPAPAPLSGGTPPLVAAVAAATAALVRLDERLARSPPALRAGWQARCCFLLIIFFEKSERQRHCFLNTKATLSLRNQWFNQCFFKESF</sequence>
<evidence type="ECO:0000313" key="2">
    <source>
        <dbReference type="EMBL" id="MBK4722064.1"/>
    </source>
</evidence>
<feature type="compositionally biased region" description="Basic and acidic residues" evidence="1">
    <location>
        <begin position="1"/>
        <end position="19"/>
    </location>
</feature>
<dbReference type="Proteomes" id="UP000654452">
    <property type="component" value="Unassembled WGS sequence"/>
</dbReference>
<feature type="region of interest" description="Disordered" evidence="1">
    <location>
        <begin position="1"/>
        <end position="47"/>
    </location>
</feature>
<evidence type="ECO:0000256" key="1">
    <source>
        <dbReference type="SAM" id="MobiDB-lite"/>
    </source>
</evidence>
<comment type="caution">
    <text evidence="2">The sequence shown here is derived from an EMBL/GenBank/DDBJ whole genome shotgun (WGS) entry which is preliminary data.</text>
</comment>